<proteinExistence type="predicted"/>
<dbReference type="HOGENOM" id="CLU_2925133_0_0_1"/>
<evidence type="ECO:0000313" key="2">
    <source>
        <dbReference type="EMBL" id="EDW98945.2"/>
    </source>
</evidence>
<dbReference type="AlphaFoldDB" id="B4PVU6"/>
<name>B4PVU6_DROYA</name>
<sequence>MHSSGKQFQPSPSCVLLLLPLLFVLAASIAGDGNASNASSGLGHSRSKRLAIFNGQGTNKLVGGLAFPIKQTDTVQSVWGFVNYQAQYVPSPIPIYWWSFWNTSAFVSTAREWRQGIHSRVAQDVTRVWLYDVVETGLERFADRNAGACLLKSICEISQRPFMHNHIFGEILNAVLVPSLDNVPEKYLHARNAGKAGANCRKTYSDCSKELWHKLMQMARITI</sequence>
<reference evidence="2 3" key="2">
    <citation type="journal article" date="2007" name="PLoS Biol.">
        <title>Principles of genome evolution in the Drosophila melanogaster species group.</title>
        <authorList>
            <person name="Ranz J.M."/>
            <person name="Maurin D."/>
            <person name="Chan Y.S."/>
            <person name="von Grotthuss M."/>
            <person name="Hillier L.W."/>
            <person name="Roote J."/>
            <person name="Ashburner M."/>
            <person name="Bergman C.M."/>
        </authorList>
    </citation>
    <scope>NUCLEOTIDE SEQUENCE [LARGE SCALE GENOMIC DNA]</scope>
    <source>
        <strain evidence="3">Tai18E2 / Tucson 14021-0261.01</strain>
    </source>
</reference>
<dbReference type="Proteomes" id="UP000002282">
    <property type="component" value="Chromosome 3R"/>
</dbReference>
<dbReference type="InterPro" id="IPR006631">
    <property type="entry name" value="DM4_12"/>
</dbReference>
<keyword evidence="1" id="KW-0732">Signal</keyword>
<keyword evidence="3" id="KW-1185">Reference proteome</keyword>
<dbReference type="SMART" id="SM00718">
    <property type="entry name" value="DM4_12"/>
    <property type="match status" value="1"/>
</dbReference>
<evidence type="ECO:0000256" key="1">
    <source>
        <dbReference type="SAM" id="SignalP"/>
    </source>
</evidence>
<organism evidence="2 3">
    <name type="scientific">Drosophila yakuba</name>
    <name type="common">Fruit fly</name>
    <dbReference type="NCBI Taxonomy" id="7245"/>
    <lineage>
        <taxon>Eukaryota</taxon>
        <taxon>Metazoa</taxon>
        <taxon>Ecdysozoa</taxon>
        <taxon>Arthropoda</taxon>
        <taxon>Hexapoda</taxon>
        <taxon>Insecta</taxon>
        <taxon>Pterygota</taxon>
        <taxon>Neoptera</taxon>
        <taxon>Endopterygota</taxon>
        <taxon>Diptera</taxon>
        <taxon>Brachycera</taxon>
        <taxon>Muscomorpha</taxon>
        <taxon>Ephydroidea</taxon>
        <taxon>Drosophilidae</taxon>
        <taxon>Drosophila</taxon>
        <taxon>Sophophora</taxon>
    </lineage>
</organism>
<dbReference type="PANTHER" id="PTHR21398">
    <property type="entry name" value="AGAP007094-PA"/>
    <property type="match status" value="1"/>
</dbReference>
<accession>B4PVU6</accession>
<feature type="chain" id="PRO_5006459218" evidence="1">
    <location>
        <begin position="27"/>
        <end position="223"/>
    </location>
</feature>
<gene>
    <name evidence="2" type="primary">Dyak\GE23482</name>
    <name evidence="2" type="synonym">dyak_GLEANR_7265</name>
    <name evidence="2" type="synonym">GE23482</name>
    <name evidence="2" type="ORF">Dyak_GE23482</name>
</gene>
<reference evidence="2 3" key="1">
    <citation type="journal article" date="2007" name="Nature">
        <title>Evolution of genes and genomes on the Drosophila phylogeny.</title>
        <authorList>
            <consortium name="Drosophila 12 Genomes Consortium"/>
            <person name="Clark A.G."/>
            <person name="Eisen M.B."/>
            <person name="Smith D.R."/>
            <person name="Bergman C.M."/>
            <person name="Oliver B."/>
            <person name="Markow T.A."/>
            <person name="Kaufman T.C."/>
            <person name="Kellis M."/>
            <person name="Gelbart W."/>
            <person name="Iyer V.N."/>
            <person name="Pollard D.A."/>
            <person name="Sackton T.B."/>
            <person name="Larracuente A.M."/>
            <person name="Singh N.D."/>
            <person name="Abad J.P."/>
            <person name="Abt D.N."/>
            <person name="Adryan B."/>
            <person name="Aguade M."/>
            <person name="Akashi H."/>
            <person name="Anderson W.W."/>
            <person name="Aquadro C.F."/>
            <person name="Ardell D.H."/>
            <person name="Arguello R."/>
            <person name="Artieri C.G."/>
            <person name="Barbash D.A."/>
            <person name="Barker D."/>
            <person name="Barsanti P."/>
            <person name="Batterham P."/>
            <person name="Batzoglou S."/>
            <person name="Begun D."/>
            <person name="Bhutkar A."/>
            <person name="Blanco E."/>
            <person name="Bosak S.A."/>
            <person name="Bradley R.K."/>
            <person name="Brand A.D."/>
            <person name="Brent M.R."/>
            <person name="Brooks A.N."/>
            <person name="Brown R.H."/>
            <person name="Butlin R.K."/>
            <person name="Caggese C."/>
            <person name="Calvi B.R."/>
            <person name="Bernardo de Carvalho A."/>
            <person name="Caspi A."/>
            <person name="Castrezana S."/>
            <person name="Celniker S.E."/>
            <person name="Chang J.L."/>
            <person name="Chapple C."/>
            <person name="Chatterji S."/>
            <person name="Chinwalla A."/>
            <person name="Civetta A."/>
            <person name="Clifton S.W."/>
            <person name="Comeron J.M."/>
            <person name="Costello J.C."/>
            <person name="Coyne J.A."/>
            <person name="Daub J."/>
            <person name="David R.G."/>
            <person name="Delcher A.L."/>
            <person name="Delehaunty K."/>
            <person name="Do C.B."/>
            <person name="Ebling H."/>
            <person name="Edwards K."/>
            <person name="Eickbush T."/>
            <person name="Evans J.D."/>
            <person name="Filipski A."/>
            <person name="Findeiss S."/>
            <person name="Freyhult E."/>
            <person name="Fulton L."/>
            <person name="Fulton R."/>
            <person name="Garcia A.C."/>
            <person name="Gardiner A."/>
            <person name="Garfield D.A."/>
            <person name="Garvin B.E."/>
            <person name="Gibson G."/>
            <person name="Gilbert D."/>
            <person name="Gnerre S."/>
            <person name="Godfrey J."/>
            <person name="Good R."/>
            <person name="Gotea V."/>
            <person name="Gravely B."/>
            <person name="Greenberg A.J."/>
            <person name="Griffiths-Jones S."/>
            <person name="Gross S."/>
            <person name="Guigo R."/>
            <person name="Gustafson E.A."/>
            <person name="Haerty W."/>
            <person name="Hahn M.W."/>
            <person name="Halligan D.L."/>
            <person name="Halpern A.L."/>
            <person name="Halter G.M."/>
            <person name="Han M.V."/>
            <person name="Heger A."/>
            <person name="Hillier L."/>
            <person name="Hinrichs A.S."/>
            <person name="Holmes I."/>
            <person name="Hoskins R.A."/>
            <person name="Hubisz M.J."/>
            <person name="Hultmark D."/>
            <person name="Huntley M.A."/>
            <person name="Jaffe D.B."/>
            <person name="Jagadeeshan S."/>
            <person name="Jeck W.R."/>
            <person name="Johnson J."/>
            <person name="Jones C.D."/>
            <person name="Jordan W.C."/>
            <person name="Karpen G.H."/>
            <person name="Kataoka E."/>
            <person name="Keightley P.D."/>
            <person name="Kheradpour P."/>
            <person name="Kirkness E.F."/>
            <person name="Koerich L.B."/>
            <person name="Kristiansen K."/>
            <person name="Kudrna D."/>
            <person name="Kulathinal R.J."/>
            <person name="Kumar S."/>
            <person name="Kwok R."/>
            <person name="Lander E."/>
            <person name="Langley C.H."/>
            <person name="Lapoint R."/>
            <person name="Lazzaro B.P."/>
            <person name="Lee S.J."/>
            <person name="Levesque L."/>
            <person name="Li R."/>
            <person name="Lin C.F."/>
            <person name="Lin M.F."/>
            <person name="Lindblad-Toh K."/>
            <person name="Llopart A."/>
            <person name="Long M."/>
            <person name="Low L."/>
            <person name="Lozovsky E."/>
            <person name="Lu J."/>
            <person name="Luo M."/>
            <person name="Machado C.A."/>
            <person name="Makalowski W."/>
            <person name="Marzo M."/>
            <person name="Matsuda M."/>
            <person name="Matzkin L."/>
            <person name="McAllister B."/>
            <person name="McBride C.S."/>
            <person name="McKernan B."/>
            <person name="McKernan K."/>
            <person name="Mendez-Lago M."/>
            <person name="Minx P."/>
            <person name="Mollenhauer M.U."/>
            <person name="Montooth K."/>
            <person name="Mount S.M."/>
            <person name="Mu X."/>
            <person name="Myers E."/>
            <person name="Negre B."/>
            <person name="Newfeld S."/>
            <person name="Nielsen R."/>
            <person name="Noor M.A."/>
            <person name="O'Grady P."/>
            <person name="Pachter L."/>
            <person name="Papaceit M."/>
            <person name="Parisi M.J."/>
            <person name="Parisi M."/>
            <person name="Parts L."/>
            <person name="Pedersen J.S."/>
            <person name="Pesole G."/>
            <person name="Phillippy A.M."/>
            <person name="Ponting C.P."/>
            <person name="Pop M."/>
            <person name="Porcelli D."/>
            <person name="Powell J.R."/>
            <person name="Prohaska S."/>
            <person name="Pruitt K."/>
            <person name="Puig M."/>
            <person name="Quesneville H."/>
            <person name="Ram K.R."/>
            <person name="Rand D."/>
            <person name="Rasmussen M.D."/>
            <person name="Reed L.K."/>
            <person name="Reenan R."/>
            <person name="Reily A."/>
            <person name="Remington K.A."/>
            <person name="Rieger T.T."/>
            <person name="Ritchie M.G."/>
            <person name="Robin C."/>
            <person name="Rogers Y.H."/>
            <person name="Rohde C."/>
            <person name="Rozas J."/>
            <person name="Rubenfield M.J."/>
            <person name="Ruiz A."/>
            <person name="Russo S."/>
            <person name="Salzberg S.L."/>
            <person name="Sanchez-Gracia A."/>
            <person name="Saranga D.J."/>
            <person name="Sato H."/>
            <person name="Schaeffer S.W."/>
            <person name="Schatz M.C."/>
            <person name="Schlenke T."/>
            <person name="Schwartz R."/>
            <person name="Segarra C."/>
            <person name="Singh R.S."/>
            <person name="Sirot L."/>
            <person name="Sirota M."/>
            <person name="Sisneros N.B."/>
            <person name="Smith C.D."/>
            <person name="Smith T.F."/>
            <person name="Spieth J."/>
            <person name="Stage D.E."/>
            <person name="Stark A."/>
            <person name="Stephan W."/>
            <person name="Strausberg R.L."/>
            <person name="Strempel S."/>
            <person name="Sturgill D."/>
            <person name="Sutton G."/>
            <person name="Sutton G.G."/>
            <person name="Tao W."/>
            <person name="Teichmann S."/>
            <person name="Tobari Y.N."/>
            <person name="Tomimura Y."/>
            <person name="Tsolas J.M."/>
            <person name="Valente V.L."/>
            <person name="Venter E."/>
            <person name="Venter J.C."/>
            <person name="Vicario S."/>
            <person name="Vieira F.G."/>
            <person name="Vilella A.J."/>
            <person name="Villasante A."/>
            <person name="Walenz B."/>
            <person name="Wang J."/>
            <person name="Wasserman M."/>
            <person name="Watts T."/>
            <person name="Wilson D."/>
            <person name="Wilson R.K."/>
            <person name="Wing R.A."/>
            <person name="Wolfner M.F."/>
            <person name="Wong A."/>
            <person name="Wong G.K."/>
            <person name="Wu C.I."/>
            <person name="Wu G."/>
            <person name="Yamamoto D."/>
            <person name="Yang H.P."/>
            <person name="Yang S.P."/>
            <person name="Yorke J.A."/>
            <person name="Yoshida K."/>
            <person name="Zdobnov E."/>
            <person name="Zhang P."/>
            <person name="Zhang Y."/>
            <person name="Zimin A.V."/>
            <person name="Baldwin J."/>
            <person name="Abdouelleil A."/>
            <person name="Abdulkadir J."/>
            <person name="Abebe A."/>
            <person name="Abera B."/>
            <person name="Abreu J."/>
            <person name="Acer S.C."/>
            <person name="Aftuck L."/>
            <person name="Alexander A."/>
            <person name="An P."/>
            <person name="Anderson E."/>
            <person name="Anderson S."/>
            <person name="Arachi H."/>
            <person name="Azer M."/>
            <person name="Bachantsang P."/>
            <person name="Barry A."/>
            <person name="Bayul T."/>
            <person name="Berlin A."/>
            <person name="Bessette D."/>
            <person name="Bloom T."/>
            <person name="Blye J."/>
            <person name="Boguslavskiy L."/>
            <person name="Bonnet C."/>
            <person name="Boukhgalter B."/>
            <person name="Bourzgui I."/>
            <person name="Brown A."/>
            <person name="Cahill P."/>
            <person name="Channer S."/>
            <person name="Cheshatsang Y."/>
            <person name="Chuda L."/>
            <person name="Citroen M."/>
            <person name="Collymore A."/>
            <person name="Cooke P."/>
            <person name="Costello M."/>
            <person name="D'Aco K."/>
            <person name="Daza R."/>
            <person name="De Haan G."/>
            <person name="DeGray S."/>
            <person name="DeMaso C."/>
            <person name="Dhargay N."/>
            <person name="Dooley K."/>
            <person name="Dooley E."/>
            <person name="Doricent M."/>
            <person name="Dorje P."/>
            <person name="Dorjee K."/>
            <person name="Dupes A."/>
            <person name="Elong R."/>
            <person name="Falk J."/>
            <person name="Farina A."/>
            <person name="Faro S."/>
            <person name="Ferguson D."/>
            <person name="Fisher S."/>
            <person name="Foley C.D."/>
            <person name="Franke A."/>
            <person name="Friedrich D."/>
            <person name="Gadbois L."/>
            <person name="Gearin G."/>
            <person name="Gearin C.R."/>
            <person name="Giannoukos G."/>
            <person name="Goode T."/>
            <person name="Graham J."/>
            <person name="Grandbois E."/>
            <person name="Grewal S."/>
            <person name="Gyaltsen K."/>
            <person name="Hafez N."/>
            <person name="Hagos B."/>
            <person name="Hall J."/>
            <person name="Henson C."/>
            <person name="Hollinger A."/>
            <person name="Honan T."/>
            <person name="Huard M.D."/>
            <person name="Hughes L."/>
            <person name="Hurhula B."/>
            <person name="Husby M.E."/>
            <person name="Kamat A."/>
            <person name="Kanga B."/>
            <person name="Kashin S."/>
            <person name="Khazanovich D."/>
            <person name="Kisner P."/>
            <person name="Lance K."/>
            <person name="Lara M."/>
            <person name="Lee W."/>
            <person name="Lennon N."/>
            <person name="Letendre F."/>
            <person name="LeVine R."/>
            <person name="Lipovsky A."/>
            <person name="Liu X."/>
            <person name="Liu J."/>
            <person name="Liu S."/>
            <person name="Lokyitsang T."/>
            <person name="Lokyitsang Y."/>
            <person name="Lubonja R."/>
            <person name="Lui A."/>
            <person name="MacDonald P."/>
            <person name="Magnisalis V."/>
            <person name="Maru K."/>
            <person name="Matthews C."/>
            <person name="McCusker W."/>
            <person name="McDonough S."/>
            <person name="Mehta T."/>
            <person name="Meldrim J."/>
            <person name="Meneus L."/>
            <person name="Mihai O."/>
            <person name="Mihalev A."/>
            <person name="Mihova T."/>
            <person name="Mittelman R."/>
            <person name="Mlenga V."/>
            <person name="Montmayeur A."/>
            <person name="Mulrain L."/>
            <person name="Navidi A."/>
            <person name="Naylor J."/>
            <person name="Negash T."/>
            <person name="Nguyen T."/>
            <person name="Nguyen N."/>
            <person name="Nicol R."/>
            <person name="Norbu C."/>
            <person name="Norbu N."/>
            <person name="Novod N."/>
            <person name="O'Neill B."/>
            <person name="Osman S."/>
            <person name="Markiewicz E."/>
            <person name="Oyono O.L."/>
            <person name="Patti C."/>
            <person name="Phunkhang P."/>
            <person name="Pierre F."/>
            <person name="Priest M."/>
            <person name="Raghuraman S."/>
            <person name="Rege F."/>
            <person name="Reyes R."/>
            <person name="Rise C."/>
            <person name="Rogov P."/>
            <person name="Ross K."/>
            <person name="Ryan E."/>
            <person name="Settipalli S."/>
            <person name="Shea T."/>
            <person name="Sherpa N."/>
            <person name="Shi L."/>
            <person name="Shih D."/>
            <person name="Sparrow T."/>
            <person name="Spaulding J."/>
            <person name="Stalker J."/>
            <person name="Stange-Thomann N."/>
            <person name="Stavropoulos S."/>
            <person name="Stone C."/>
            <person name="Strader C."/>
            <person name="Tesfaye S."/>
            <person name="Thomson T."/>
            <person name="Thoulutsang Y."/>
            <person name="Thoulutsang D."/>
            <person name="Topham K."/>
            <person name="Topping I."/>
            <person name="Tsamla T."/>
            <person name="Vassiliev H."/>
            <person name="Vo A."/>
            <person name="Wangchuk T."/>
            <person name="Wangdi T."/>
            <person name="Weiand M."/>
            <person name="Wilkinson J."/>
            <person name="Wilson A."/>
            <person name="Yadav S."/>
            <person name="Young G."/>
            <person name="Yu Q."/>
            <person name="Zembek L."/>
            <person name="Zhong D."/>
            <person name="Zimmer A."/>
            <person name="Zwirko Z."/>
            <person name="Jaffe D.B."/>
            <person name="Alvarez P."/>
            <person name="Brockman W."/>
            <person name="Butler J."/>
            <person name="Chin C."/>
            <person name="Gnerre S."/>
            <person name="Grabherr M."/>
            <person name="Kleber M."/>
            <person name="Mauceli E."/>
            <person name="MacCallum I."/>
        </authorList>
    </citation>
    <scope>NUCLEOTIDE SEQUENCE [LARGE SCALE GENOMIC DNA]</scope>
    <source>
        <strain evidence="3">Tai18E2 / Tucson 14021-0261.01</strain>
    </source>
</reference>
<dbReference type="Pfam" id="PF07841">
    <property type="entry name" value="DM4_12"/>
    <property type="match status" value="1"/>
</dbReference>
<dbReference type="OrthoDB" id="8186940at2759"/>
<dbReference type="EMBL" id="CM000160">
    <property type="protein sequence ID" value="EDW98945.2"/>
    <property type="molecule type" value="Genomic_DNA"/>
</dbReference>
<evidence type="ECO:0000313" key="3">
    <source>
        <dbReference type="Proteomes" id="UP000002282"/>
    </source>
</evidence>
<protein>
    <submittedName>
        <fullName evidence="2">Uncharacterized protein</fullName>
    </submittedName>
</protein>
<feature type="signal peptide" evidence="1">
    <location>
        <begin position="1"/>
        <end position="26"/>
    </location>
</feature>
<dbReference type="PANTHER" id="PTHR21398:SF11">
    <property type="entry name" value="HDC15381-RELATED"/>
    <property type="match status" value="1"/>
</dbReference>
<dbReference type="KEGG" id="dya:Dyak_GE23482"/>